<proteinExistence type="predicted"/>
<dbReference type="EMBL" id="CP060723">
    <property type="protein sequence ID" value="QNN44834.1"/>
    <property type="molecule type" value="Genomic_DNA"/>
</dbReference>
<accession>A0A7G9QNA9</accession>
<protein>
    <submittedName>
        <fullName evidence="1">Uncharacterized protein</fullName>
    </submittedName>
</protein>
<evidence type="ECO:0000313" key="2">
    <source>
        <dbReference type="Proteomes" id="UP000515806"/>
    </source>
</evidence>
<dbReference type="Proteomes" id="UP000515806">
    <property type="component" value="Chromosome"/>
</dbReference>
<reference evidence="1 2" key="1">
    <citation type="submission" date="2020-08" db="EMBL/GenBank/DDBJ databases">
        <title>Genome sequence of Pedobacter roseus KACC 11594T.</title>
        <authorList>
            <person name="Hyun D.-W."/>
            <person name="Bae J.-W."/>
        </authorList>
    </citation>
    <scope>NUCLEOTIDE SEQUENCE [LARGE SCALE GENOMIC DNA]</scope>
    <source>
        <strain evidence="1 2">KACC 11594</strain>
    </source>
</reference>
<organism evidence="1 2">
    <name type="scientific">Pedobacter roseus</name>
    <dbReference type="NCBI Taxonomy" id="336820"/>
    <lineage>
        <taxon>Bacteria</taxon>
        <taxon>Pseudomonadati</taxon>
        <taxon>Bacteroidota</taxon>
        <taxon>Sphingobacteriia</taxon>
        <taxon>Sphingobacteriales</taxon>
        <taxon>Sphingobacteriaceae</taxon>
        <taxon>Pedobacter</taxon>
    </lineage>
</organism>
<name>A0A7G9QNA9_9SPHI</name>
<keyword evidence="2" id="KW-1185">Reference proteome</keyword>
<evidence type="ECO:0000313" key="1">
    <source>
        <dbReference type="EMBL" id="QNN44834.1"/>
    </source>
</evidence>
<dbReference type="RefSeq" id="WP_187595263.1">
    <property type="nucleotide sequence ID" value="NZ_CP060723.1"/>
</dbReference>
<gene>
    <name evidence="1" type="ORF">H9L23_12480</name>
</gene>
<dbReference type="KEGG" id="proe:H9L23_12480"/>
<sequence length="102" mass="11315">MDTRFIINISLQGSEGHITYGRFCLGNDRSSADEIFQRLKGSTKEVAGCYLKIELLEEIMGLPVPSGLISCTLDELKENIAIISKEVFRIANLENKDIGPLI</sequence>
<dbReference type="AlphaFoldDB" id="A0A7G9QNA9"/>